<dbReference type="InParanoid" id="A0A482WX88"/>
<dbReference type="AlphaFoldDB" id="A0A482WX88"/>
<organism evidence="1 2">
    <name type="scientific">Laodelphax striatellus</name>
    <name type="common">Small brown planthopper</name>
    <name type="synonym">Delphax striatella</name>
    <dbReference type="NCBI Taxonomy" id="195883"/>
    <lineage>
        <taxon>Eukaryota</taxon>
        <taxon>Metazoa</taxon>
        <taxon>Ecdysozoa</taxon>
        <taxon>Arthropoda</taxon>
        <taxon>Hexapoda</taxon>
        <taxon>Insecta</taxon>
        <taxon>Pterygota</taxon>
        <taxon>Neoptera</taxon>
        <taxon>Paraneoptera</taxon>
        <taxon>Hemiptera</taxon>
        <taxon>Auchenorrhyncha</taxon>
        <taxon>Fulgoroidea</taxon>
        <taxon>Delphacidae</taxon>
        <taxon>Criomorphinae</taxon>
        <taxon>Laodelphax</taxon>
    </lineage>
</organism>
<protein>
    <submittedName>
        <fullName evidence="1">Uncharacterized protein</fullName>
    </submittedName>
</protein>
<sequence>MDPPFRSCFNFYRDGSATLPQIPLRNLQFVVPSSACTVSGRFESAITLKPVPTSSWRLIQSPLGRAPRSPREGFLKLEVALVSRVRILMSGTPLNHCSRRRIAVPHMLAWLAQLMLQVFLLEHPT</sequence>
<dbReference type="Proteomes" id="UP000291343">
    <property type="component" value="Unassembled WGS sequence"/>
</dbReference>
<reference evidence="1 2" key="1">
    <citation type="journal article" date="2017" name="Gigascience">
        <title>Genome sequence of the small brown planthopper, Laodelphax striatellus.</title>
        <authorList>
            <person name="Zhu J."/>
            <person name="Jiang F."/>
            <person name="Wang X."/>
            <person name="Yang P."/>
            <person name="Bao Y."/>
            <person name="Zhao W."/>
            <person name="Wang W."/>
            <person name="Lu H."/>
            <person name="Wang Q."/>
            <person name="Cui N."/>
            <person name="Li J."/>
            <person name="Chen X."/>
            <person name="Luo L."/>
            <person name="Yu J."/>
            <person name="Kang L."/>
            <person name="Cui F."/>
        </authorList>
    </citation>
    <scope>NUCLEOTIDE SEQUENCE [LARGE SCALE GENOMIC DNA]</scope>
    <source>
        <strain evidence="1">Lst14</strain>
    </source>
</reference>
<evidence type="ECO:0000313" key="2">
    <source>
        <dbReference type="Proteomes" id="UP000291343"/>
    </source>
</evidence>
<proteinExistence type="predicted"/>
<evidence type="ECO:0000313" key="1">
    <source>
        <dbReference type="EMBL" id="RZF37946.1"/>
    </source>
</evidence>
<keyword evidence="2" id="KW-1185">Reference proteome</keyword>
<accession>A0A482WX88</accession>
<dbReference type="EMBL" id="QKKF02022863">
    <property type="protein sequence ID" value="RZF37946.1"/>
    <property type="molecule type" value="Genomic_DNA"/>
</dbReference>
<comment type="caution">
    <text evidence="1">The sequence shown here is derived from an EMBL/GenBank/DDBJ whole genome shotgun (WGS) entry which is preliminary data.</text>
</comment>
<name>A0A482WX88_LAOST</name>
<gene>
    <name evidence="1" type="ORF">LSTR_LSTR005446</name>
</gene>